<feature type="compositionally biased region" description="Polar residues" evidence="1">
    <location>
        <begin position="1"/>
        <end position="10"/>
    </location>
</feature>
<comment type="caution">
    <text evidence="2">The sequence shown here is derived from an EMBL/GenBank/DDBJ whole genome shotgun (WGS) entry which is preliminary data.</text>
</comment>
<dbReference type="EMBL" id="JAPWDQ010000011">
    <property type="protein sequence ID" value="KAJ5475404.1"/>
    <property type="molecule type" value="Genomic_DNA"/>
</dbReference>
<evidence type="ECO:0000313" key="4">
    <source>
        <dbReference type="Proteomes" id="UP001148312"/>
    </source>
</evidence>
<protein>
    <submittedName>
        <fullName evidence="2">Uncharacterized protein</fullName>
    </submittedName>
</protein>
<dbReference type="EMBL" id="JAPWDQ010000015">
    <property type="protein sequence ID" value="KAJ5469738.1"/>
    <property type="molecule type" value="Genomic_DNA"/>
</dbReference>
<feature type="region of interest" description="Disordered" evidence="1">
    <location>
        <begin position="1"/>
        <end position="50"/>
    </location>
</feature>
<keyword evidence="4" id="KW-1185">Reference proteome</keyword>
<sequence>MALNEIQSISKDARRFPGATTPTQPINTSGGPRAPSNTPLVSPDQLSHSPDLTQLNQALSNLYGTAQAVSANTNLEEGEDPSSTFCVTFEDFVSFANWASLT</sequence>
<feature type="compositionally biased region" description="Polar residues" evidence="1">
    <location>
        <begin position="20"/>
        <end position="50"/>
    </location>
</feature>
<dbReference type="RefSeq" id="XP_056787157.1">
    <property type="nucleotide sequence ID" value="XM_056937292.1"/>
</dbReference>
<dbReference type="AlphaFoldDB" id="A0A9W9WLN5"/>
<reference evidence="2" key="2">
    <citation type="journal article" date="2023" name="IMA Fungus">
        <title>Comparative genomic study of the Penicillium genus elucidates a diverse pangenome and 15 lateral gene transfer events.</title>
        <authorList>
            <person name="Petersen C."/>
            <person name="Sorensen T."/>
            <person name="Nielsen M.R."/>
            <person name="Sondergaard T.E."/>
            <person name="Sorensen J.L."/>
            <person name="Fitzpatrick D.A."/>
            <person name="Frisvad J.C."/>
            <person name="Nielsen K.L."/>
        </authorList>
    </citation>
    <scope>NUCLEOTIDE SEQUENCE</scope>
    <source>
        <strain evidence="2">IBT 30728</strain>
    </source>
</reference>
<dbReference type="Proteomes" id="UP001148312">
    <property type="component" value="Unassembled WGS sequence"/>
</dbReference>
<dbReference type="GeneID" id="81627541"/>
<proteinExistence type="predicted"/>
<gene>
    <name evidence="3" type="ORF">N7539_007691</name>
    <name evidence="2" type="ORF">N7539_009356</name>
</gene>
<accession>A0A9W9WLN5</accession>
<name>A0A9W9WLN5_9EURO</name>
<reference evidence="2" key="1">
    <citation type="submission" date="2022-12" db="EMBL/GenBank/DDBJ databases">
        <authorList>
            <person name="Petersen C."/>
        </authorList>
    </citation>
    <scope>NUCLEOTIDE SEQUENCE</scope>
    <source>
        <strain evidence="2">IBT 30728</strain>
    </source>
</reference>
<evidence type="ECO:0000256" key="1">
    <source>
        <dbReference type="SAM" id="MobiDB-lite"/>
    </source>
</evidence>
<organism evidence="2 4">
    <name type="scientific">Penicillium diatomitis</name>
    <dbReference type="NCBI Taxonomy" id="2819901"/>
    <lineage>
        <taxon>Eukaryota</taxon>
        <taxon>Fungi</taxon>
        <taxon>Dikarya</taxon>
        <taxon>Ascomycota</taxon>
        <taxon>Pezizomycotina</taxon>
        <taxon>Eurotiomycetes</taxon>
        <taxon>Eurotiomycetidae</taxon>
        <taxon>Eurotiales</taxon>
        <taxon>Aspergillaceae</taxon>
        <taxon>Penicillium</taxon>
    </lineage>
</organism>
<evidence type="ECO:0000313" key="3">
    <source>
        <dbReference type="EMBL" id="KAJ5475404.1"/>
    </source>
</evidence>
<evidence type="ECO:0000313" key="2">
    <source>
        <dbReference type="EMBL" id="KAJ5469738.1"/>
    </source>
</evidence>